<accession>A0A4R7TGY8</accession>
<comment type="caution">
    <text evidence="1">The sequence shown here is derived from an EMBL/GenBank/DDBJ whole genome shotgun (WGS) entry which is preliminary data.</text>
</comment>
<dbReference type="Gene3D" id="2.30.110.10">
    <property type="entry name" value="Electron Transport, Fmn-binding Protein, Chain A"/>
    <property type="match status" value="1"/>
</dbReference>
<dbReference type="InterPro" id="IPR004378">
    <property type="entry name" value="F420H2_quin_Rdtase"/>
</dbReference>
<organism evidence="1 2">
    <name type="scientific">Kribbella voronezhensis</name>
    <dbReference type="NCBI Taxonomy" id="2512212"/>
    <lineage>
        <taxon>Bacteria</taxon>
        <taxon>Bacillati</taxon>
        <taxon>Actinomycetota</taxon>
        <taxon>Actinomycetes</taxon>
        <taxon>Propionibacteriales</taxon>
        <taxon>Kribbellaceae</taxon>
        <taxon>Kribbella</taxon>
    </lineage>
</organism>
<dbReference type="AlphaFoldDB" id="A0A4R7TGY8"/>
<dbReference type="EMBL" id="SOCE01000001">
    <property type="protein sequence ID" value="TDU90778.1"/>
    <property type="molecule type" value="Genomic_DNA"/>
</dbReference>
<dbReference type="GO" id="GO:0016491">
    <property type="term" value="F:oxidoreductase activity"/>
    <property type="evidence" value="ECO:0007669"/>
    <property type="project" value="InterPro"/>
</dbReference>
<evidence type="ECO:0000313" key="2">
    <source>
        <dbReference type="Proteomes" id="UP000295151"/>
    </source>
</evidence>
<dbReference type="Pfam" id="PF04075">
    <property type="entry name" value="F420H2_quin_red"/>
    <property type="match status" value="1"/>
</dbReference>
<protein>
    <submittedName>
        <fullName evidence="1">Uncharacterized protein DUF385</fullName>
    </submittedName>
</protein>
<reference evidence="1 2" key="1">
    <citation type="submission" date="2019-03" db="EMBL/GenBank/DDBJ databases">
        <title>Genomic Encyclopedia of Type Strains, Phase III (KMG-III): the genomes of soil and plant-associated and newly described type strains.</title>
        <authorList>
            <person name="Whitman W."/>
        </authorList>
    </citation>
    <scope>NUCLEOTIDE SEQUENCE [LARGE SCALE GENOMIC DNA]</scope>
    <source>
        <strain evidence="1 2">VKM Ac-2575</strain>
    </source>
</reference>
<dbReference type="InterPro" id="IPR012349">
    <property type="entry name" value="Split_barrel_FMN-bd"/>
</dbReference>
<sequence length="166" mass="18723">MSTQKNAGEAKGLHRFDRWLYRGGRPNRLARTMNRISAVHFASGLAPSSWVTLEVPGRRTGRVVSFPLVVADYQGERYLVSMLGENTNWVRNVQAANGRVLLRHGRRETVQLEEVEVGARPPILRRYLECAPGARAHLPVDRHAPLTEFERIAGQFPVFRITSVPT</sequence>
<proteinExistence type="predicted"/>
<gene>
    <name evidence="1" type="ORF">EV138_4373</name>
</gene>
<keyword evidence="2" id="KW-1185">Reference proteome</keyword>
<dbReference type="Proteomes" id="UP000295151">
    <property type="component" value="Unassembled WGS sequence"/>
</dbReference>
<name>A0A4R7TGY8_9ACTN</name>
<evidence type="ECO:0000313" key="1">
    <source>
        <dbReference type="EMBL" id="TDU90778.1"/>
    </source>
</evidence>
<dbReference type="RefSeq" id="WP_202866785.1">
    <property type="nucleotide sequence ID" value="NZ_SOCE01000001.1"/>
</dbReference>